<organism evidence="1 2">
    <name type="scientific">Quercus suber</name>
    <name type="common">Cork oak</name>
    <dbReference type="NCBI Taxonomy" id="58331"/>
    <lineage>
        <taxon>Eukaryota</taxon>
        <taxon>Viridiplantae</taxon>
        <taxon>Streptophyta</taxon>
        <taxon>Embryophyta</taxon>
        <taxon>Tracheophyta</taxon>
        <taxon>Spermatophyta</taxon>
        <taxon>Magnoliopsida</taxon>
        <taxon>eudicotyledons</taxon>
        <taxon>Gunneridae</taxon>
        <taxon>Pentapetalae</taxon>
        <taxon>rosids</taxon>
        <taxon>fabids</taxon>
        <taxon>Fagales</taxon>
        <taxon>Fagaceae</taxon>
        <taxon>Quercus</taxon>
    </lineage>
</organism>
<name>A0AAW0M371_QUESU</name>
<evidence type="ECO:0000313" key="1">
    <source>
        <dbReference type="EMBL" id="KAK7857681.1"/>
    </source>
</evidence>
<sequence length="246" mass="28278">MCEEKRWEKIKASKNGPSFSHIFFADDLMLFAKANSKNCNAILEVLNNFCDLASQKVNWGKSRIFFSSNIPRRRKRQLCRKMGIEATNNLGRYLGFPILHQGRNGNSFNFVLERIQSKLAGWKTKLLSRVGRMVLVQTAAAPIVDYYMQCHAIPIKVSSAIDKAMRDFLWELTEEKRKLHLVNWQTVTLPKELGGLGLFQAKHRNLALLAKLCWRLANEPNTPWAKMIICNVTLFPSKFPVQLTRP</sequence>
<evidence type="ECO:0000313" key="2">
    <source>
        <dbReference type="Proteomes" id="UP000237347"/>
    </source>
</evidence>
<protein>
    <submittedName>
        <fullName evidence="1">Ribonuclease h protein</fullName>
    </submittedName>
</protein>
<accession>A0AAW0M371</accession>
<dbReference type="PANTHER" id="PTHR33116:SF70">
    <property type="entry name" value="NON-LTR RETROELEMENT REVERSE TRANSCRIPTASE-LIKE PROTEIN"/>
    <property type="match status" value="1"/>
</dbReference>
<dbReference type="AlphaFoldDB" id="A0AAW0M371"/>
<reference evidence="1 2" key="1">
    <citation type="journal article" date="2018" name="Sci. Data">
        <title>The draft genome sequence of cork oak.</title>
        <authorList>
            <person name="Ramos A.M."/>
            <person name="Usie A."/>
            <person name="Barbosa P."/>
            <person name="Barros P.M."/>
            <person name="Capote T."/>
            <person name="Chaves I."/>
            <person name="Simoes F."/>
            <person name="Abreu I."/>
            <person name="Carrasquinho I."/>
            <person name="Faro C."/>
            <person name="Guimaraes J.B."/>
            <person name="Mendonca D."/>
            <person name="Nobrega F."/>
            <person name="Rodrigues L."/>
            <person name="Saibo N.J.M."/>
            <person name="Varela M.C."/>
            <person name="Egas C."/>
            <person name="Matos J."/>
            <person name="Miguel C.M."/>
            <person name="Oliveira M.M."/>
            <person name="Ricardo C.P."/>
            <person name="Goncalves S."/>
        </authorList>
    </citation>
    <scope>NUCLEOTIDE SEQUENCE [LARGE SCALE GENOMIC DNA]</scope>
    <source>
        <strain evidence="2">cv. HL8</strain>
    </source>
</reference>
<dbReference type="Proteomes" id="UP000237347">
    <property type="component" value="Unassembled WGS sequence"/>
</dbReference>
<dbReference type="EMBL" id="PKMF04000025">
    <property type="protein sequence ID" value="KAK7857681.1"/>
    <property type="molecule type" value="Genomic_DNA"/>
</dbReference>
<proteinExistence type="predicted"/>
<comment type="caution">
    <text evidence="1">The sequence shown here is derived from an EMBL/GenBank/DDBJ whole genome shotgun (WGS) entry which is preliminary data.</text>
</comment>
<dbReference type="PANTHER" id="PTHR33116">
    <property type="entry name" value="REVERSE TRANSCRIPTASE ZINC-BINDING DOMAIN-CONTAINING PROTEIN-RELATED-RELATED"/>
    <property type="match status" value="1"/>
</dbReference>
<gene>
    <name evidence="1" type="ORF">CFP56_016466</name>
</gene>
<keyword evidence="2" id="KW-1185">Reference proteome</keyword>